<dbReference type="NCBIfam" id="TIGR00466">
    <property type="entry name" value="kdsB"/>
    <property type="match status" value="1"/>
</dbReference>
<dbReference type="InterPro" id="IPR004528">
    <property type="entry name" value="KdsB"/>
</dbReference>
<dbReference type="RefSeq" id="WP_037438240.1">
    <property type="nucleotide sequence ID" value="NZ_JNFF01000019.1"/>
</dbReference>
<gene>
    <name evidence="5" type="primary">kdsB</name>
    <name evidence="6" type="ORF">N180_02520</name>
</gene>
<evidence type="ECO:0000313" key="6">
    <source>
        <dbReference type="EMBL" id="KEQ31142.1"/>
    </source>
</evidence>
<reference evidence="6 7" key="1">
    <citation type="journal article" date="1992" name="Int. J. Syst. Bacteriol.">
        <title>Sphingobacterium antarcticus sp. nov. a Psychrotrophic Bacterium from the Soils of Schirmacher Oasis, Antarctica.</title>
        <authorList>
            <person name="Shivaji S."/>
            <person name="Ray M.K."/>
            <person name="Rao N.S."/>
            <person name="Saiserr L."/>
            <person name="Jagannadham M.V."/>
            <person name="Kumar G.S."/>
            <person name="Reddy G."/>
            <person name="Bhargava P.M."/>
        </authorList>
    </citation>
    <scope>NUCLEOTIDE SEQUENCE [LARGE SCALE GENOMIC DNA]</scope>
    <source>
        <strain evidence="6 7">4BY</strain>
    </source>
</reference>
<keyword evidence="3 5" id="KW-0548">Nucleotidyltransferase</keyword>
<dbReference type="GO" id="GO:0016020">
    <property type="term" value="C:membrane"/>
    <property type="evidence" value="ECO:0007669"/>
    <property type="project" value="UniProtKB-SubCell"/>
</dbReference>
<comment type="subcellular location">
    <subcellularLocation>
        <location evidence="5">Cytoplasm</location>
    </subcellularLocation>
    <subcellularLocation>
        <location evidence="1">Membrane</location>
    </subcellularLocation>
</comment>
<dbReference type="PANTHER" id="PTHR42866">
    <property type="entry name" value="3-DEOXY-MANNO-OCTULOSONATE CYTIDYLYLTRANSFERASE"/>
    <property type="match status" value="1"/>
</dbReference>
<evidence type="ECO:0000256" key="3">
    <source>
        <dbReference type="ARBA" id="ARBA00022695"/>
    </source>
</evidence>
<dbReference type="CDD" id="cd02517">
    <property type="entry name" value="CMP-KDO-Synthetase"/>
    <property type="match status" value="1"/>
</dbReference>
<dbReference type="PANTHER" id="PTHR42866:SF2">
    <property type="entry name" value="3-DEOXY-MANNO-OCTULOSONATE CYTIDYLYLTRANSFERASE, MITOCHONDRIAL"/>
    <property type="match status" value="1"/>
</dbReference>
<evidence type="ECO:0000256" key="4">
    <source>
        <dbReference type="ARBA" id="ARBA00022985"/>
    </source>
</evidence>
<evidence type="ECO:0000256" key="2">
    <source>
        <dbReference type="ARBA" id="ARBA00022679"/>
    </source>
</evidence>
<keyword evidence="7" id="KW-1185">Reference proteome</keyword>
<dbReference type="EMBL" id="JNFF01000019">
    <property type="protein sequence ID" value="KEQ31142.1"/>
    <property type="molecule type" value="Genomic_DNA"/>
</dbReference>
<keyword evidence="5" id="KW-0963">Cytoplasm</keyword>
<dbReference type="Proteomes" id="UP000028007">
    <property type="component" value="Unassembled WGS sequence"/>
</dbReference>
<dbReference type="Gene3D" id="3.90.550.10">
    <property type="entry name" value="Spore Coat Polysaccharide Biosynthesis Protein SpsA, Chain A"/>
    <property type="match status" value="1"/>
</dbReference>
<dbReference type="EC" id="2.7.7.38" evidence="5"/>
<sequence length="246" mass="28117">MKILGIIPARYASTRFPGKPLVDINGKSMIRRVYEQASKASLLDKVIVATDDDRIITELQSFNAPYIRTRSDHQSGTDRCAEVASNFDEYDVIINIQGDEPYINPRQIELLASCFRDNPGVQLATLVKKISDESELFNHNIPKVVLNANGEALYFSRHPIPFQRAHELSDWAANHQYFKHIGIYGYTRRALAEITRLPPSPLELAESLEQLRWLENGYQIHTRITELETIAIDTPQDLDKIRHFEG</sequence>
<dbReference type="NCBIfam" id="NF009905">
    <property type="entry name" value="PRK13368.1"/>
    <property type="match status" value="1"/>
</dbReference>
<dbReference type="NCBIfam" id="NF003952">
    <property type="entry name" value="PRK05450.1-5"/>
    <property type="match status" value="1"/>
</dbReference>
<dbReference type="HAMAP" id="MF_00057">
    <property type="entry name" value="KdsB"/>
    <property type="match status" value="1"/>
</dbReference>
<dbReference type="SUPFAM" id="SSF53448">
    <property type="entry name" value="Nucleotide-diphospho-sugar transferases"/>
    <property type="match status" value="1"/>
</dbReference>
<dbReference type="NCBIfam" id="NF003950">
    <property type="entry name" value="PRK05450.1-3"/>
    <property type="match status" value="1"/>
</dbReference>
<dbReference type="GO" id="GO:0033468">
    <property type="term" value="P:CMP-keto-3-deoxy-D-manno-octulosonic acid biosynthetic process"/>
    <property type="evidence" value="ECO:0007669"/>
    <property type="project" value="UniProtKB-UniRule"/>
</dbReference>
<comment type="catalytic activity">
    <reaction evidence="5">
        <text>3-deoxy-alpha-D-manno-oct-2-ulosonate + CTP = CMP-3-deoxy-beta-D-manno-octulosonate + diphosphate</text>
        <dbReference type="Rhea" id="RHEA:23448"/>
        <dbReference type="ChEBI" id="CHEBI:33019"/>
        <dbReference type="ChEBI" id="CHEBI:37563"/>
        <dbReference type="ChEBI" id="CHEBI:85986"/>
        <dbReference type="ChEBI" id="CHEBI:85987"/>
        <dbReference type="EC" id="2.7.7.38"/>
    </reaction>
</comment>
<dbReference type="GO" id="GO:0009103">
    <property type="term" value="P:lipopolysaccharide biosynthetic process"/>
    <property type="evidence" value="ECO:0007669"/>
    <property type="project" value="UniProtKB-UniRule"/>
</dbReference>
<dbReference type="GO" id="GO:0005829">
    <property type="term" value="C:cytosol"/>
    <property type="evidence" value="ECO:0007669"/>
    <property type="project" value="TreeGrafter"/>
</dbReference>
<dbReference type="GO" id="GO:0008690">
    <property type="term" value="F:3-deoxy-manno-octulosonate cytidylyltransferase activity"/>
    <property type="evidence" value="ECO:0007669"/>
    <property type="project" value="UniProtKB-UniRule"/>
</dbReference>
<evidence type="ECO:0000256" key="5">
    <source>
        <dbReference type="HAMAP-Rule" id="MF_00057"/>
    </source>
</evidence>
<dbReference type="UniPathway" id="UPA00358">
    <property type="reaction ID" value="UER00476"/>
</dbReference>
<comment type="function">
    <text evidence="5">Activates KDO (a required 8-carbon sugar) for incorporation into bacterial lipopolysaccharide in Gram-negative bacteria.</text>
</comment>
<proteinExistence type="inferred from homology"/>
<dbReference type="InterPro" id="IPR029044">
    <property type="entry name" value="Nucleotide-diphossugar_trans"/>
</dbReference>
<dbReference type="OrthoDB" id="9815559at2"/>
<evidence type="ECO:0000313" key="7">
    <source>
        <dbReference type="Proteomes" id="UP000028007"/>
    </source>
</evidence>
<comment type="similarity">
    <text evidence="5">Belongs to the KdsB family.</text>
</comment>
<name>A0A081PKB9_9SPHI</name>
<dbReference type="AlphaFoldDB" id="A0A081PKB9"/>
<comment type="caution">
    <text evidence="6">The sequence shown here is derived from an EMBL/GenBank/DDBJ whole genome shotgun (WGS) entry which is preliminary data.</text>
</comment>
<keyword evidence="4 5" id="KW-0448">Lipopolysaccharide biosynthesis</keyword>
<accession>A0A081PKB9</accession>
<comment type="pathway">
    <text evidence="5">Nucleotide-sugar biosynthesis; CMP-3-deoxy-D-manno-octulosonate biosynthesis; CMP-3-deoxy-D-manno-octulosonate from 3-deoxy-D-manno-octulosonate and CTP: step 1/1.</text>
</comment>
<organism evidence="6 7">
    <name type="scientific">Pedobacter antarcticus 4BY</name>
    <dbReference type="NCBI Taxonomy" id="1358423"/>
    <lineage>
        <taxon>Bacteria</taxon>
        <taxon>Pseudomonadati</taxon>
        <taxon>Bacteroidota</taxon>
        <taxon>Sphingobacteriia</taxon>
        <taxon>Sphingobacteriales</taxon>
        <taxon>Sphingobacteriaceae</taxon>
        <taxon>Pedobacter</taxon>
    </lineage>
</organism>
<dbReference type="InterPro" id="IPR003329">
    <property type="entry name" value="Cytidylyl_trans"/>
</dbReference>
<dbReference type="FunFam" id="3.90.550.10:FF:000011">
    <property type="entry name" value="3-deoxy-manno-octulosonate cytidylyltransferase"/>
    <property type="match status" value="1"/>
</dbReference>
<evidence type="ECO:0000256" key="1">
    <source>
        <dbReference type="ARBA" id="ARBA00004370"/>
    </source>
</evidence>
<dbReference type="Pfam" id="PF02348">
    <property type="entry name" value="CTP_transf_3"/>
    <property type="match status" value="1"/>
</dbReference>
<protein>
    <recommendedName>
        <fullName evidence="5">3-deoxy-manno-octulosonate cytidylyltransferase</fullName>
        <ecNumber evidence="5">2.7.7.38</ecNumber>
    </recommendedName>
    <alternativeName>
        <fullName evidence="5">CMP-2-keto-3-deoxyoctulosonic acid synthase</fullName>
        <shortName evidence="5">CKS</shortName>
        <shortName evidence="5">CMP-KDO synthase</shortName>
    </alternativeName>
</protein>
<keyword evidence="2 5" id="KW-0808">Transferase</keyword>
<dbReference type="eggNOG" id="COG1212">
    <property type="taxonomic scope" value="Bacteria"/>
</dbReference>